<keyword evidence="6" id="KW-1185">Reference proteome</keyword>
<reference evidence="6" key="1">
    <citation type="submission" date="2016-10" db="EMBL/GenBank/DDBJ databases">
        <authorList>
            <person name="Varghese N."/>
            <person name="Submissions S."/>
        </authorList>
    </citation>
    <scope>NUCLEOTIDE SEQUENCE [LARGE SCALE GENOMIC DNA]</scope>
    <source>
        <strain evidence="6">NLAE-zl-G277</strain>
    </source>
</reference>
<dbReference type="Proteomes" id="UP000198508">
    <property type="component" value="Unassembled WGS sequence"/>
</dbReference>
<keyword evidence="3 4" id="KW-0479">Metal-binding</keyword>
<evidence type="ECO:0000313" key="6">
    <source>
        <dbReference type="Proteomes" id="UP000198508"/>
    </source>
</evidence>
<dbReference type="NCBIfam" id="TIGR00486">
    <property type="entry name" value="YbgI_SA1388"/>
    <property type="match status" value="1"/>
</dbReference>
<dbReference type="PANTHER" id="PTHR13799">
    <property type="entry name" value="NGG1 INTERACTING FACTOR 3"/>
    <property type="match status" value="1"/>
</dbReference>
<dbReference type="GeneID" id="93277841"/>
<accession>A0A1I0AF75</accession>
<sequence>MRCSEIIERLRELAPETCACDWDNPGLLAGRHDKEVKRIYIALDATDTVVERAVALKADMLLTHHPLIFKAVKQVNDQNFITRRILRLIQADISYFAMHTNFDSAPGCMADLAAARLGLRDCEPLELMGEMGEKPYGIGKIGSLKQPMELEQLARRVKEAFGLPFVVVYGQNRVPDPVHRAAICPGAGGSEIERAIAGGAQVLVTGDISHHQGIDSVARNMAVIDAGHYGLEHIFIDYMAGFLEEQFGRDLELVKALPEWPAVVL</sequence>
<dbReference type="Gene3D" id="3.40.1390.30">
    <property type="entry name" value="NIF3 (NGG1p interacting factor 3)-like"/>
    <property type="match status" value="2"/>
</dbReference>
<feature type="binding site" evidence="4">
    <location>
        <position position="64"/>
    </location>
    <ligand>
        <name>a divalent metal cation</name>
        <dbReference type="ChEBI" id="CHEBI:60240"/>
        <label>2</label>
    </ligand>
</feature>
<organism evidence="5 6">
    <name type="scientific">Enterocloster lavalensis</name>
    <dbReference type="NCBI Taxonomy" id="460384"/>
    <lineage>
        <taxon>Bacteria</taxon>
        <taxon>Bacillati</taxon>
        <taxon>Bacillota</taxon>
        <taxon>Clostridia</taxon>
        <taxon>Lachnospirales</taxon>
        <taxon>Lachnospiraceae</taxon>
        <taxon>Enterocloster</taxon>
    </lineage>
</organism>
<comment type="similarity">
    <text evidence="1">Belongs to the GTP cyclohydrolase I type 2/NIF3 family.</text>
</comment>
<evidence type="ECO:0000256" key="1">
    <source>
        <dbReference type="ARBA" id="ARBA00006964"/>
    </source>
</evidence>
<dbReference type="InterPro" id="IPR036069">
    <property type="entry name" value="DUF34/NIF3_sf"/>
</dbReference>
<gene>
    <name evidence="5" type="ORF">SAMN05216313_10110</name>
</gene>
<dbReference type="EMBL" id="FOIM01000001">
    <property type="protein sequence ID" value="SES92886.1"/>
    <property type="molecule type" value="Genomic_DNA"/>
</dbReference>
<evidence type="ECO:0000256" key="3">
    <source>
        <dbReference type="ARBA" id="ARBA00022723"/>
    </source>
</evidence>
<dbReference type="InterPro" id="IPR002678">
    <property type="entry name" value="DUF34/NIF3"/>
</dbReference>
<dbReference type="STRING" id="460384.SAMN05216313_10110"/>
<feature type="binding site" evidence="4">
    <location>
        <position position="103"/>
    </location>
    <ligand>
        <name>a divalent metal cation</name>
        <dbReference type="ChEBI" id="CHEBI:60240"/>
        <label>1</label>
    </ligand>
</feature>
<dbReference type="Pfam" id="PF01784">
    <property type="entry name" value="DUF34_NIF3"/>
    <property type="match status" value="1"/>
</dbReference>
<dbReference type="GO" id="GO:0005737">
    <property type="term" value="C:cytoplasm"/>
    <property type="evidence" value="ECO:0007669"/>
    <property type="project" value="TreeGrafter"/>
</dbReference>
<feature type="binding site" evidence="4">
    <location>
        <position position="65"/>
    </location>
    <ligand>
        <name>a divalent metal cation</name>
        <dbReference type="ChEBI" id="CHEBI:60240"/>
        <label>1</label>
    </ligand>
</feature>
<feature type="binding site" evidence="4">
    <location>
        <position position="232"/>
    </location>
    <ligand>
        <name>a divalent metal cation</name>
        <dbReference type="ChEBI" id="CHEBI:60240"/>
        <label>1</label>
    </ligand>
</feature>
<dbReference type="SUPFAM" id="SSF102705">
    <property type="entry name" value="NIF3 (NGG1p interacting factor 3)-like"/>
    <property type="match status" value="1"/>
</dbReference>
<evidence type="ECO:0000313" key="5">
    <source>
        <dbReference type="EMBL" id="SES92886.1"/>
    </source>
</evidence>
<protein>
    <recommendedName>
        <fullName evidence="2">GTP cyclohydrolase 1 type 2 homolog</fullName>
    </recommendedName>
</protein>
<dbReference type="RefSeq" id="WP_092360293.1">
    <property type="nucleotide sequence ID" value="NZ_CABJCG010000007.1"/>
</dbReference>
<evidence type="ECO:0000256" key="2">
    <source>
        <dbReference type="ARBA" id="ARBA00022112"/>
    </source>
</evidence>
<dbReference type="AlphaFoldDB" id="A0A1I0AF75"/>
<name>A0A1I0AF75_9FIRM</name>
<dbReference type="PANTHER" id="PTHR13799:SF14">
    <property type="entry name" value="GTP CYCLOHYDROLASE 1 TYPE 2 HOMOLOG"/>
    <property type="match status" value="1"/>
</dbReference>
<dbReference type="FunFam" id="3.40.1390.30:FF:000001">
    <property type="entry name" value="GTP cyclohydrolase 1 type 2"/>
    <property type="match status" value="1"/>
</dbReference>
<proteinExistence type="inferred from homology"/>
<dbReference type="GO" id="GO:0046872">
    <property type="term" value="F:metal ion binding"/>
    <property type="evidence" value="ECO:0007669"/>
    <property type="project" value="UniProtKB-KW"/>
</dbReference>
<feature type="binding site" evidence="4">
    <location>
        <position position="228"/>
    </location>
    <ligand>
        <name>a divalent metal cation</name>
        <dbReference type="ChEBI" id="CHEBI:60240"/>
        <label>1</label>
    </ligand>
</feature>
<evidence type="ECO:0000256" key="4">
    <source>
        <dbReference type="PIRSR" id="PIRSR602678-1"/>
    </source>
</evidence>